<dbReference type="Proteomes" id="UP001277972">
    <property type="component" value="Unassembled WGS sequence"/>
</dbReference>
<proteinExistence type="predicted"/>
<evidence type="ECO:0000313" key="1">
    <source>
        <dbReference type="EMBL" id="MDX8044502.1"/>
    </source>
</evidence>
<dbReference type="EMBL" id="JAWZSR010000001">
    <property type="protein sequence ID" value="MDX8044502.1"/>
    <property type="molecule type" value="Genomic_DNA"/>
</dbReference>
<evidence type="ECO:0000313" key="2">
    <source>
        <dbReference type="Proteomes" id="UP001277972"/>
    </source>
</evidence>
<protein>
    <submittedName>
        <fullName evidence="1">Heavy metal translocating P-type ATPase</fullName>
    </submittedName>
</protein>
<accession>A0ACC6M192</accession>
<comment type="caution">
    <text evidence="1">The sequence shown here is derived from an EMBL/GenBank/DDBJ whole genome shotgun (WGS) entry which is preliminary data.</text>
</comment>
<sequence length="696" mass="75384">MADKQVYRLKGLSCTNCAANFEKNLRQIESIQEAEVNFSAAKLTIFGDATIEQLEQAGAFDHIKVYAHNQGTPRIPVYKKRENLLTLSSLLLIIVGYSFYFQLGENHVATVGAFLLSIIVGGYDLIRAGIKNIAKLQFDMKTLMTIAIIGAAIIGEWAEAAVIVFLFALSEALEGYSMDKARNSIKSLMEIAPNDATIKRGKQLVQISVEDVRIGDTMIVKPGEKIPMDGIVREGRSFVNQAAITGESAPVEKKVKSTVYAGTVNEEGALVVEVTKLSEDSTIAKIIHLVEEAQTKKAPTQAFVDRFAKYYTPAIMLIALMVMVIPPLLGGEWQTWMYNGLAVLVVGCPCALVISTPVAIVTAIGNAARNGVLIKGGIHLEQLATINTIAFDKTGTITVGKPVVVEVNAIHGTKEELIQLAGSLERYSEHPIARAILKKAHDVSLLEATQFQSYTGKGIVAFIDGVCYKVGNAKLFEGYDLPIVSGGTVVYVGSDEQILGYIKVADQPRKGIKQHVQKLYQLGIVKTVMLTGDVENVAKQIGEESGITEVKAELFPEEKLSHIKRVKERYRVAMVGDGINDAPALAEAHVGIAMGGAGTDVALETADIALMGDDVSKLADTISLSKRTLRIIKENIILALSLKVVALLLVIPGWLTLWLAIFADMGATLLVVANALRLMRKTAEIDSHSRDHHEIT</sequence>
<keyword evidence="2" id="KW-1185">Reference proteome</keyword>
<name>A0ACC6M192_9BACI</name>
<organism evidence="1 2">
    <name type="scientific">Gracilibacillus pellucidus</name>
    <dbReference type="NCBI Taxonomy" id="3095368"/>
    <lineage>
        <taxon>Bacteria</taxon>
        <taxon>Bacillati</taxon>
        <taxon>Bacillota</taxon>
        <taxon>Bacilli</taxon>
        <taxon>Bacillales</taxon>
        <taxon>Bacillaceae</taxon>
        <taxon>Gracilibacillus</taxon>
    </lineage>
</organism>
<gene>
    <name evidence="1" type="ORF">SH601_00755</name>
</gene>
<reference evidence="1" key="1">
    <citation type="submission" date="2023-11" db="EMBL/GenBank/DDBJ databases">
        <title>Gracilibacillus pellucida a moderately halophilic bacterium isolated from saline soil in Xinjiang province.</title>
        <authorList>
            <person name="Zhang Z."/>
            <person name="Tan F."/>
            <person name="Wang Y."/>
            <person name="Xia M."/>
        </authorList>
    </citation>
    <scope>NUCLEOTIDE SEQUENCE</scope>
    <source>
        <strain evidence="1">S3-1-1</strain>
    </source>
</reference>